<protein>
    <submittedName>
        <fullName evidence="6">MBL fold metallo-hydrolase</fullName>
    </submittedName>
</protein>
<evidence type="ECO:0000256" key="3">
    <source>
        <dbReference type="ARBA" id="ARBA00022801"/>
    </source>
</evidence>
<dbReference type="EMBL" id="PEYD01000006">
    <property type="protein sequence ID" value="PIS39743.1"/>
    <property type="molecule type" value="Genomic_DNA"/>
</dbReference>
<reference evidence="7" key="1">
    <citation type="submission" date="2017-09" db="EMBL/GenBank/DDBJ databases">
        <title>Depth-based differentiation of microbial function through sediment-hosted aquifers and enrichment of novel symbionts in the deep terrestrial subsurface.</title>
        <authorList>
            <person name="Probst A.J."/>
            <person name="Ladd B."/>
            <person name="Jarett J.K."/>
            <person name="Geller-Mcgrath D.E."/>
            <person name="Sieber C.M.K."/>
            <person name="Emerson J.B."/>
            <person name="Anantharaman K."/>
            <person name="Thomas B.C."/>
            <person name="Malmstrom R."/>
            <person name="Stieglmeier M."/>
            <person name="Klingl A."/>
            <person name="Woyke T."/>
            <person name="Ryan C.M."/>
            <person name="Banfield J.F."/>
        </authorList>
    </citation>
    <scope>NUCLEOTIDE SEQUENCE [LARGE SCALE GENOMIC DNA]</scope>
</reference>
<dbReference type="GO" id="GO:0016787">
    <property type="term" value="F:hydrolase activity"/>
    <property type="evidence" value="ECO:0007669"/>
    <property type="project" value="UniProtKB-KW"/>
</dbReference>
<comment type="caution">
    <text evidence="6">The sequence shown here is derived from an EMBL/GenBank/DDBJ whole genome shotgun (WGS) entry which is preliminary data.</text>
</comment>
<dbReference type="Proteomes" id="UP000230088">
    <property type="component" value="Unassembled WGS sequence"/>
</dbReference>
<evidence type="ECO:0000256" key="4">
    <source>
        <dbReference type="ARBA" id="ARBA00022833"/>
    </source>
</evidence>
<dbReference type="InterPro" id="IPR001279">
    <property type="entry name" value="Metallo-B-lactamas"/>
</dbReference>
<evidence type="ECO:0000256" key="1">
    <source>
        <dbReference type="ARBA" id="ARBA00001947"/>
    </source>
</evidence>
<keyword evidence="3 6" id="KW-0378">Hydrolase</keyword>
<name>A0A2H0YPQ5_9BACT</name>
<evidence type="ECO:0000313" key="7">
    <source>
        <dbReference type="Proteomes" id="UP000230088"/>
    </source>
</evidence>
<sequence length="178" mass="19736">MRIKRLIVGELATNCYLLVSEKEAAVIDPGGDAEKILEEITSSGAKIKYIINTHYHPDHTLANEKISEKTGAEILIHQAEKDFINFKASRFLKEDDEIKIGEISLEVIHTPGHTKGSICLTGEDFIFTGDTLFKDGQGRTDLPGGSAEEIEESLEKLKKLFKPGILIYPGHGDIFKIK</sequence>
<dbReference type="Pfam" id="PF00753">
    <property type="entry name" value="Lactamase_B"/>
    <property type="match status" value="1"/>
</dbReference>
<evidence type="ECO:0000259" key="5">
    <source>
        <dbReference type="SMART" id="SM00849"/>
    </source>
</evidence>
<keyword evidence="2" id="KW-0479">Metal-binding</keyword>
<dbReference type="InterPro" id="IPR036866">
    <property type="entry name" value="RibonucZ/Hydroxyglut_hydro"/>
</dbReference>
<comment type="cofactor">
    <cofactor evidence="1">
        <name>Zn(2+)</name>
        <dbReference type="ChEBI" id="CHEBI:29105"/>
    </cofactor>
</comment>
<evidence type="ECO:0000256" key="2">
    <source>
        <dbReference type="ARBA" id="ARBA00022723"/>
    </source>
</evidence>
<dbReference type="PANTHER" id="PTHR46233">
    <property type="entry name" value="HYDROXYACYLGLUTATHIONE HYDROLASE GLOC"/>
    <property type="match status" value="1"/>
</dbReference>
<gene>
    <name evidence="6" type="ORF">COT33_00475</name>
</gene>
<dbReference type="InterPro" id="IPR051453">
    <property type="entry name" value="MBL_Glyoxalase_II"/>
</dbReference>
<keyword evidence="4" id="KW-0862">Zinc</keyword>
<accession>A0A2H0YPQ5</accession>
<dbReference type="SUPFAM" id="SSF56281">
    <property type="entry name" value="Metallo-hydrolase/oxidoreductase"/>
    <property type="match status" value="1"/>
</dbReference>
<dbReference type="GO" id="GO:0046872">
    <property type="term" value="F:metal ion binding"/>
    <property type="evidence" value="ECO:0007669"/>
    <property type="project" value="UniProtKB-KW"/>
</dbReference>
<dbReference type="AlphaFoldDB" id="A0A2H0YPQ5"/>
<evidence type="ECO:0000313" key="6">
    <source>
        <dbReference type="EMBL" id="PIS39743.1"/>
    </source>
</evidence>
<dbReference type="PANTHER" id="PTHR46233:SF3">
    <property type="entry name" value="HYDROXYACYLGLUTATHIONE HYDROLASE GLOC"/>
    <property type="match status" value="1"/>
</dbReference>
<dbReference type="SMART" id="SM00849">
    <property type="entry name" value="Lactamase_B"/>
    <property type="match status" value="1"/>
</dbReference>
<dbReference type="Gene3D" id="3.60.15.10">
    <property type="entry name" value="Ribonuclease Z/Hydroxyacylglutathione hydrolase-like"/>
    <property type="match status" value="1"/>
</dbReference>
<organism evidence="6 7">
    <name type="scientific">Candidatus Nealsonbacteria bacterium CG08_land_8_20_14_0_20_38_20</name>
    <dbReference type="NCBI Taxonomy" id="1974705"/>
    <lineage>
        <taxon>Bacteria</taxon>
        <taxon>Candidatus Nealsoniibacteriota</taxon>
    </lineage>
</organism>
<feature type="domain" description="Metallo-beta-lactamase" evidence="5">
    <location>
        <begin position="12"/>
        <end position="171"/>
    </location>
</feature>
<proteinExistence type="predicted"/>
<dbReference type="CDD" id="cd06262">
    <property type="entry name" value="metallo-hydrolase-like_MBL-fold"/>
    <property type="match status" value="1"/>
</dbReference>